<accession>A0A1S9DIZ6</accession>
<dbReference type="AlphaFoldDB" id="A0A1S9DIZ6"/>
<evidence type="ECO:0000256" key="5">
    <source>
        <dbReference type="ARBA" id="ARBA00023033"/>
    </source>
</evidence>
<proteinExistence type="predicted"/>
<dbReference type="EMBL" id="MKZY01000005">
    <property type="protein sequence ID" value="OOO09043.1"/>
    <property type="molecule type" value="Genomic_DNA"/>
</dbReference>
<dbReference type="VEuPathDB" id="FungiDB:AO090038000470"/>
<keyword evidence="5" id="KW-0503">Monooxygenase</keyword>
<evidence type="ECO:0000256" key="1">
    <source>
        <dbReference type="ARBA" id="ARBA00001974"/>
    </source>
</evidence>
<protein>
    <recommendedName>
        <fullName evidence="6">DUF7587 domain-containing protein</fullName>
    </recommendedName>
</protein>
<name>A0A1S9DIZ6_ASPOZ</name>
<dbReference type="SUPFAM" id="SSF51905">
    <property type="entry name" value="FAD/NAD(P)-binding domain"/>
    <property type="match status" value="1"/>
</dbReference>
<dbReference type="SMR" id="A0A1S9DIZ6"/>
<evidence type="ECO:0000313" key="8">
    <source>
        <dbReference type="Proteomes" id="UP000190312"/>
    </source>
</evidence>
<dbReference type="GO" id="GO:0004499">
    <property type="term" value="F:N,N-dimethylaniline monooxygenase activity"/>
    <property type="evidence" value="ECO:0007669"/>
    <property type="project" value="InterPro"/>
</dbReference>
<dbReference type="Proteomes" id="UP000190312">
    <property type="component" value="Unassembled WGS sequence"/>
</dbReference>
<gene>
    <name evidence="7" type="ORF">OAory_01103390</name>
</gene>
<dbReference type="GO" id="GO:0050661">
    <property type="term" value="F:NADP binding"/>
    <property type="evidence" value="ECO:0007669"/>
    <property type="project" value="InterPro"/>
</dbReference>
<evidence type="ECO:0000256" key="3">
    <source>
        <dbReference type="ARBA" id="ARBA00022827"/>
    </source>
</evidence>
<organism evidence="7 8">
    <name type="scientific">Aspergillus oryzae</name>
    <name type="common">Yellow koji mold</name>
    <dbReference type="NCBI Taxonomy" id="5062"/>
    <lineage>
        <taxon>Eukaryota</taxon>
        <taxon>Fungi</taxon>
        <taxon>Dikarya</taxon>
        <taxon>Ascomycota</taxon>
        <taxon>Pezizomycotina</taxon>
        <taxon>Eurotiomycetes</taxon>
        <taxon>Eurotiomycetidae</taxon>
        <taxon>Eurotiales</taxon>
        <taxon>Aspergillaceae</taxon>
        <taxon>Aspergillus</taxon>
        <taxon>Aspergillus subgen. Circumdati</taxon>
    </lineage>
</organism>
<comment type="caution">
    <text evidence="7">The sequence shown here is derived from an EMBL/GenBank/DDBJ whole genome shotgun (WGS) entry which is preliminary data.</text>
</comment>
<keyword evidence="2" id="KW-0285">Flavoprotein</keyword>
<evidence type="ECO:0000259" key="6">
    <source>
        <dbReference type="Pfam" id="PF24494"/>
    </source>
</evidence>
<keyword evidence="3" id="KW-0274">FAD</keyword>
<dbReference type="InterPro" id="IPR051820">
    <property type="entry name" value="FAD-binding_MO"/>
</dbReference>
<evidence type="ECO:0000256" key="2">
    <source>
        <dbReference type="ARBA" id="ARBA00022630"/>
    </source>
</evidence>
<dbReference type="Pfam" id="PF24494">
    <property type="entry name" value="DUF7587"/>
    <property type="match status" value="1"/>
</dbReference>
<dbReference type="InterPro" id="IPR036188">
    <property type="entry name" value="FAD/NAD-bd_sf"/>
</dbReference>
<comment type="cofactor">
    <cofactor evidence="1">
        <name>FAD</name>
        <dbReference type="ChEBI" id="CHEBI:57692"/>
    </cofactor>
</comment>
<evidence type="ECO:0000313" key="7">
    <source>
        <dbReference type="EMBL" id="OOO09043.1"/>
    </source>
</evidence>
<reference evidence="7 8" key="1">
    <citation type="submission" date="2016-10" db="EMBL/GenBank/DDBJ databases">
        <title>Genome sequencing of Aspergillus oryzae BCC7051.</title>
        <authorList>
            <person name="Thammarongtham C."/>
            <person name="Vorapreeda T."/>
            <person name="Nookaew I."/>
            <person name="Srisuk T."/>
            <person name="Land M."/>
            <person name="Jeennor S."/>
            <person name="Laoteng K."/>
        </authorList>
    </citation>
    <scope>NUCLEOTIDE SEQUENCE [LARGE SCALE GENOMIC DNA]</scope>
    <source>
        <strain evidence="7 8">BCC7051</strain>
    </source>
</reference>
<dbReference type="InterPro" id="IPR056009">
    <property type="entry name" value="DUF7587"/>
</dbReference>
<dbReference type="Gene3D" id="3.50.50.60">
    <property type="entry name" value="FAD/NAD(P)-binding domain"/>
    <property type="match status" value="3"/>
</dbReference>
<dbReference type="PANTHER" id="PTHR43872">
    <property type="entry name" value="MONOOXYGENASE, PUTATIVE (AFU_ORTHOLOGUE AFUA_8G02570)-RELATED"/>
    <property type="match status" value="1"/>
</dbReference>
<dbReference type="Pfam" id="PF00743">
    <property type="entry name" value="FMO-like"/>
    <property type="match status" value="1"/>
</dbReference>
<dbReference type="InterPro" id="IPR020946">
    <property type="entry name" value="Flavin_mOase-like"/>
</dbReference>
<evidence type="ECO:0000256" key="4">
    <source>
        <dbReference type="ARBA" id="ARBA00023002"/>
    </source>
</evidence>
<dbReference type="Pfam" id="PF13450">
    <property type="entry name" value="NAD_binding_8"/>
    <property type="match status" value="1"/>
</dbReference>
<keyword evidence="4" id="KW-0560">Oxidoreductase</keyword>
<dbReference type="PANTHER" id="PTHR43872:SF1">
    <property type="entry name" value="MONOOXYGENASE, PUTATIVE (AFU_ORTHOLOGUE AFUA_8G02570)-RELATED"/>
    <property type="match status" value="1"/>
</dbReference>
<sequence>MEPTKKYDIIIAGAGMAGINTAYRIQTILPNCSYAVLEARGAAGGTWDLFRYPGVRLDTGIHTFGFPWQPYHTSKNMLDDQEPRFIAKFVIFATGYYDYDRPLPAEIPGLSDYKGVVVHPQFWPEKLDYAGKKIAVIGSGSTAISLVPKLAETASAVTMIQRSPSYIVSLPNGSGDSWMNRLLPVMVLHKLGRYVWMAVMLGAYNFCRTFPQSARSIVLWLTAKQLPDHVPLSPHFEPRYKVWDERLLACPDGDFFQSLHTNKVNIETANIQTVTESAVILDNGRTVDADIIVTATGLKMQVGGGTHFELDNAPCNTADKVMWKGMMQQDIPNSFFVLGHLTDASWTLGADATALFICRMIKHMEKENIRAATPRLHGSAGQPRQLWNLSSNYMLREQGNVPRAGEIPPWQPRTNYILDSLDARIEMSSSSPNDQPPASAQTMFCPNAFQKEQMPLFKGNQVPRYLFRIVAPQSAGSTTTSKVKSPATTTSDSDRLEDLFQLDPIIAADRLNQHLRWMSGHEQRCNLMSWTSSLLFALQYGLYRHSMDRGEPQLEEISLFIIDTRGFPEGTFVQDLEIMKVFETYHDALKNFGKLRGGENYFGEYLTQGELDIEGRCVKVSLQRMIDLGLFELHSGLGNRDGWNRWARRVTELRLDFQTGSPNPTTRSVVRKAITLAQSCFGDRWAAPLAAMLLALQPREQKDAIIIAGFSAMFSPVEIAGLSLKDIEIGDLRLPEGEQFGRLINSIHRAFTDTDIDLVLNSFTRLEISE</sequence>
<dbReference type="GO" id="GO:0050660">
    <property type="term" value="F:flavin adenine dinucleotide binding"/>
    <property type="evidence" value="ECO:0007669"/>
    <property type="project" value="InterPro"/>
</dbReference>
<feature type="domain" description="DUF7587" evidence="6">
    <location>
        <begin position="462"/>
        <end position="610"/>
    </location>
</feature>